<dbReference type="Proteomes" id="UP001417504">
    <property type="component" value="Unassembled WGS sequence"/>
</dbReference>
<accession>A0AAP0JBA7</accession>
<evidence type="ECO:0000313" key="2">
    <source>
        <dbReference type="Proteomes" id="UP001417504"/>
    </source>
</evidence>
<sequence length="93" mass="10624">MFNHVSQPNTFTTCFMNCKYLRMIGRSGNHSLFSSISMIRDITTCEYISRLRTGLMGIDKNPKIKHNLGDSILPLSSKINPCHLFLEDIEKCV</sequence>
<protein>
    <submittedName>
        <fullName evidence="1">Uncharacterized protein</fullName>
    </submittedName>
</protein>
<keyword evidence="2" id="KW-1185">Reference proteome</keyword>
<dbReference type="EMBL" id="JBBNAE010000004">
    <property type="protein sequence ID" value="KAK9130896.1"/>
    <property type="molecule type" value="Genomic_DNA"/>
</dbReference>
<dbReference type="AlphaFoldDB" id="A0AAP0JBA7"/>
<comment type="caution">
    <text evidence="1">The sequence shown here is derived from an EMBL/GenBank/DDBJ whole genome shotgun (WGS) entry which is preliminary data.</text>
</comment>
<reference evidence="1 2" key="1">
    <citation type="submission" date="2024-01" db="EMBL/GenBank/DDBJ databases">
        <title>Genome assemblies of Stephania.</title>
        <authorList>
            <person name="Yang L."/>
        </authorList>
    </citation>
    <scope>NUCLEOTIDE SEQUENCE [LARGE SCALE GENOMIC DNA]</scope>
    <source>
        <strain evidence="1">QJT</strain>
        <tissue evidence="1">Leaf</tissue>
    </source>
</reference>
<organism evidence="1 2">
    <name type="scientific">Stephania japonica</name>
    <dbReference type="NCBI Taxonomy" id="461633"/>
    <lineage>
        <taxon>Eukaryota</taxon>
        <taxon>Viridiplantae</taxon>
        <taxon>Streptophyta</taxon>
        <taxon>Embryophyta</taxon>
        <taxon>Tracheophyta</taxon>
        <taxon>Spermatophyta</taxon>
        <taxon>Magnoliopsida</taxon>
        <taxon>Ranunculales</taxon>
        <taxon>Menispermaceae</taxon>
        <taxon>Menispermoideae</taxon>
        <taxon>Cissampelideae</taxon>
        <taxon>Stephania</taxon>
    </lineage>
</organism>
<proteinExistence type="predicted"/>
<name>A0AAP0JBA7_9MAGN</name>
<gene>
    <name evidence="1" type="ORF">Sjap_011383</name>
</gene>
<evidence type="ECO:0000313" key="1">
    <source>
        <dbReference type="EMBL" id="KAK9130896.1"/>
    </source>
</evidence>